<dbReference type="EMBL" id="JXCL01000040">
    <property type="protein sequence ID" value="KIL12567.1"/>
    <property type="molecule type" value="Genomic_DNA"/>
</dbReference>
<evidence type="ECO:0008006" key="6">
    <source>
        <dbReference type="Google" id="ProtNLM"/>
    </source>
</evidence>
<dbReference type="PROSITE" id="PS51257">
    <property type="entry name" value="PROKAR_LIPOPROTEIN"/>
    <property type="match status" value="1"/>
</dbReference>
<dbReference type="Gene3D" id="1.20.120.570">
    <property type="entry name" value="YkyA-like"/>
    <property type="match status" value="1"/>
</dbReference>
<evidence type="ECO:0000256" key="2">
    <source>
        <dbReference type="SAM" id="MobiDB-lite"/>
    </source>
</evidence>
<feature type="chain" id="PRO_5044296263" description="Chromosome partitioning protein" evidence="3">
    <location>
        <begin position="24"/>
        <end position="222"/>
    </location>
</feature>
<evidence type="ECO:0000256" key="3">
    <source>
        <dbReference type="SAM" id="SignalP"/>
    </source>
</evidence>
<keyword evidence="3" id="KW-0732">Signal</keyword>
<dbReference type="InterPro" id="IPR036785">
    <property type="entry name" value="YkyA-like_sf"/>
</dbReference>
<evidence type="ECO:0000313" key="5">
    <source>
        <dbReference type="Proteomes" id="UP000031978"/>
    </source>
</evidence>
<comment type="caution">
    <text evidence="4">The sequence shown here is derived from an EMBL/GenBank/DDBJ whole genome shotgun (WGS) entry which is preliminary data.</text>
</comment>
<dbReference type="Pfam" id="PF10368">
    <property type="entry name" value="YkyA"/>
    <property type="match status" value="1"/>
</dbReference>
<dbReference type="AlphaFoldDB" id="A0AB34QQI9"/>
<gene>
    <name evidence="4" type="ORF">B4127_1898</name>
</gene>
<name>A0AB34QQI9_BACPU</name>
<evidence type="ECO:0000313" key="4">
    <source>
        <dbReference type="EMBL" id="KIL12567.1"/>
    </source>
</evidence>
<dbReference type="SUPFAM" id="SSF140423">
    <property type="entry name" value="MW0975(SA0943)-like"/>
    <property type="match status" value="1"/>
</dbReference>
<reference evidence="4 5" key="1">
    <citation type="submission" date="2014-12" db="EMBL/GenBank/DDBJ databases">
        <title>Draft Genome Sequences of Five Spore-Forming Food Isolates of Bacillus pumilus.</title>
        <authorList>
            <person name="de Jong A."/>
            <person name="van Heel A.J."/>
            <person name="Montalban-Lopez M."/>
            <person name="Krawczyk A.O."/>
            <person name="Berendsen E.M."/>
            <person name="Wells-Bennik M."/>
            <person name="Kuipers O.P."/>
        </authorList>
    </citation>
    <scope>NUCLEOTIDE SEQUENCE [LARGE SCALE GENOMIC DNA]</scope>
    <source>
        <strain evidence="4 5">B4127</strain>
    </source>
</reference>
<evidence type="ECO:0000256" key="1">
    <source>
        <dbReference type="SAM" id="Coils"/>
    </source>
</evidence>
<accession>A0AB34QQI9</accession>
<organism evidence="4 5">
    <name type="scientific">Bacillus pumilus</name>
    <name type="common">Bacillus mesentericus</name>
    <dbReference type="NCBI Taxonomy" id="1408"/>
    <lineage>
        <taxon>Bacteria</taxon>
        <taxon>Bacillati</taxon>
        <taxon>Bacillota</taxon>
        <taxon>Bacilli</taxon>
        <taxon>Bacillales</taxon>
        <taxon>Bacillaceae</taxon>
        <taxon>Bacillus</taxon>
    </lineage>
</organism>
<feature type="region of interest" description="Disordered" evidence="2">
    <location>
        <begin position="84"/>
        <end position="107"/>
    </location>
</feature>
<protein>
    <recommendedName>
        <fullName evidence="6">Chromosome partitioning protein</fullName>
    </recommendedName>
</protein>
<feature type="coiled-coil region" evidence="1">
    <location>
        <begin position="128"/>
        <end position="193"/>
    </location>
</feature>
<sequence length="222" mass="25588">MKEIRRSMKAGAALAGICTLLLAGCGGQSPFHDIQNAMTKMSEKEASFEKEQGTLQSYEKKEQQLYKKMIQTTKDHTKTVSSLSDQALASAAKREEHLKTEKDSMDESKKELIMVKESAGRLKETDLKEKADEMVKSLEKRYASYDQLYKEYQKALKQDQHLYQSLKRKDLGYKELKSKLKTVNRSYSKVRKEGKKFNQYTKQLNEHKQVLSKVADQESKKS</sequence>
<dbReference type="InterPro" id="IPR019454">
    <property type="entry name" value="Lipoprot_YkyA-like"/>
</dbReference>
<feature type="compositionally biased region" description="Basic and acidic residues" evidence="2">
    <location>
        <begin position="92"/>
        <end position="107"/>
    </location>
</feature>
<dbReference type="RefSeq" id="WP_044142027.1">
    <property type="nucleotide sequence ID" value="NZ_JXCL01000040.1"/>
</dbReference>
<proteinExistence type="predicted"/>
<feature type="signal peptide" evidence="3">
    <location>
        <begin position="1"/>
        <end position="23"/>
    </location>
</feature>
<keyword evidence="1" id="KW-0175">Coiled coil</keyword>
<dbReference type="Proteomes" id="UP000031978">
    <property type="component" value="Unassembled WGS sequence"/>
</dbReference>